<feature type="compositionally biased region" description="Low complexity" evidence="1">
    <location>
        <begin position="79"/>
        <end position="97"/>
    </location>
</feature>
<feature type="region of interest" description="Disordered" evidence="1">
    <location>
        <begin position="25"/>
        <end position="167"/>
    </location>
</feature>
<dbReference type="AlphaFoldDB" id="I2NF69"/>
<organism evidence="4 5">
    <name type="scientific">Haemophilus paraphrohaemolyticus HK411</name>
    <dbReference type="NCBI Taxonomy" id="1095743"/>
    <lineage>
        <taxon>Bacteria</taxon>
        <taxon>Pseudomonadati</taxon>
        <taxon>Pseudomonadota</taxon>
        <taxon>Gammaproteobacteria</taxon>
        <taxon>Pasteurellales</taxon>
        <taxon>Pasteurellaceae</taxon>
        <taxon>Haemophilus</taxon>
    </lineage>
</organism>
<dbReference type="InterPro" id="IPR011250">
    <property type="entry name" value="OMP/PagP_B-barrel"/>
</dbReference>
<feature type="chain" id="PRO_5003662975" evidence="2">
    <location>
        <begin position="29"/>
        <end position="389"/>
    </location>
</feature>
<evidence type="ECO:0000313" key="5">
    <source>
        <dbReference type="Proteomes" id="UP000003345"/>
    </source>
</evidence>
<dbReference type="RefSeq" id="WP_005709505.1">
    <property type="nucleotide sequence ID" value="NZ_AJMU01000067.1"/>
</dbReference>
<feature type="compositionally biased region" description="Low complexity" evidence="1">
    <location>
        <begin position="41"/>
        <end position="58"/>
    </location>
</feature>
<dbReference type="EMBL" id="AJMU01000067">
    <property type="protein sequence ID" value="EIG24480.1"/>
    <property type="molecule type" value="Genomic_DNA"/>
</dbReference>
<dbReference type="Proteomes" id="UP000003345">
    <property type="component" value="Unassembled WGS sequence"/>
</dbReference>
<protein>
    <submittedName>
        <fullName evidence="4">Transferrin-binding protein-like solute-binding domain protein</fullName>
    </submittedName>
</protein>
<dbReference type="Gene3D" id="2.40.160.90">
    <property type="match status" value="1"/>
</dbReference>
<gene>
    <name evidence="4" type="ORF">HMPREF1054_0408</name>
</gene>
<feature type="non-terminal residue" evidence="4">
    <location>
        <position position="389"/>
    </location>
</feature>
<evidence type="ECO:0000313" key="4">
    <source>
        <dbReference type="EMBL" id="EIG24480.1"/>
    </source>
</evidence>
<dbReference type="Pfam" id="PF01298">
    <property type="entry name" value="TbpB_B_D"/>
    <property type="match status" value="1"/>
</dbReference>
<evidence type="ECO:0000256" key="2">
    <source>
        <dbReference type="SAM" id="SignalP"/>
    </source>
</evidence>
<proteinExistence type="predicted"/>
<keyword evidence="2" id="KW-0732">Signal</keyword>
<evidence type="ECO:0000256" key="1">
    <source>
        <dbReference type="SAM" id="MobiDB-lite"/>
    </source>
</evidence>
<reference evidence="4 5" key="1">
    <citation type="submission" date="2012-04" db="EMBL/GenBank/DDBJ databases">
        <authorList>
            <person name="Harkins D.M."/>
            <person name="Madupu R."/>
            <person name="Durkin A.S."/>
            <person name="Torralba M."/>
            <person name="Methe B."/>
            <person name="Sutton G.G."/>
            <person name="Nelson K.E."/>
        </authorList>
    </citation>
    <scope>NUCLEOTIDE SEQUENCE [LARGE SCALE GENOMIC DNA]</scope>
    <source>
        <strain evidence="4 5">HK411</strain>
    </source>
</reference>
<dbReference type="InterPro" id="IPR054843">
    <property type="entry name" value="Slam_hemophilin_C"/>
</dbReference>
<evidence type="ECO:0000259" key="3">
    <source>
        <dbReference type="Pfam" id="PF01298"/>
    </source>
</evidence>
<comment type="caution">
    <text evidence="4">The sequence shown here is derived from an EMBL/GenBank/DDBJ whole genome shotgun (WGS) entry which is preliminary data.</text>
</comment>
<sequence>MALTTQSLAKFGLTALSAFILTACGSSGGGNNSSAPAENLAPQVQQPSKPQQSNQPAQTVKPQQSSGGGNNSLAPAENPAPQVQQPAKQQQSNQPAQTVKPQQSSGGGNNSSASAENLAPQVQQPAKQQQSNQPAQTVKSQQSTETQKPVQPKIEQKPEQPKVNTSGTGAYSFIKEIEGNVSGFEKDIPIYSLTSFNMNTIDIDGIKIEIPSDEYLNNTWASFSKKGETKDKDREVNVCCEKNSDVRFGIISSVDSEDIPTYMFYNGNPTQVMPTRKAIYSGDVIFMGDFDGKDDNKIGYPVGKSEFTVNFGEKKLSGSLTTPNQKVININADIINNAFVGSATSNHFKADAKVEVQGKFFGENAKELGGIAESHDNHFGAAFGAKKQG</sequence>
<feature type="signal peptide" evidence="2">
    <location>
        <begin position="1"/>
        <end position="28"/>
    </location>
</feature>
<name>I2NF69_9PAST</name>
<feature type="domain" description="Transferrin-binding protein B C-lobe/N-lobe beta-barrel" evidence="3">
    <location>
        <begin position="273"/>
        <end position="387"/>
    </location>
</feature>
<dbReference type="OrthoDB" id="5689800at2"/>
<dbReference type="SUPFAM" id="SSF56925">
    <property type="entry name" value="OMPA-like"/>
    <property type="match status" value="1"/>
</dbReference>
<feature type="compositionally biased region" description="Polar residues" evidence="1">
    <location>
        <begin position="137"/>
        <end position="149"/>
    </location>
</feature>
<accession>I2NF69</accession>
<dbReference type="NCBIfam" id="NF041636">
    <property type="entry name" value="slam_lipo"/>
    <property type="match status" value="1"/>
</dbReference>
<dbReference type="InterPro" id="IPR001677">
    <property type="entry name" value="TbpB_B_D"/>
</dbReference>
<feature type="compositionally biased region" description="Low complexity" evidence="1">
    <location>
        <begin position="110"/>
        <end position="136"/>
    </location>
</feature>
<dbReference type="eggNOG" id="COG3266">
    <property type="taxonomic scope" value="Bacteria"/>
</dbReference>